<evidence type="ECO:0000256" key="1">
    <source>
        <dbReference type="SAM" id="MobiDB-lite"/>
    </source>
</evidence>
<evidence type="ECO:0000313" key="3">
    <source>
        <dbReference type="EMBL" id="PCG65923.1"/>
    </source>
</evidence>
<dbReference type="AlphaFoldDB" id="A0A2A4J3E6"/>
<feature type="domain" description="STPR" evidence="2">
    <location>
        <begin position="101"/>
        <end position="174"/>
    </location>
</feature>
<feature type="region of interest" description="Disordered" evidence="1">
    <location>
        <begin position="71"/>
        <end position="106"/>
    </location>
</feature>
<protein>
    <recommendedName>
        <fullName evidence="2">STPR domain-containing protein</fullName>
    </recommendedName>
</protein>
<sequence length="216" mass="24620">MGDLNTSDCSWKKMVIAKTNNEWISSVKSGYSEINNTVNASGMNSDHEQISYDNVKKEHEETSCDKTYELEDSMQSPLALLEPTKRRRRRDSGPKCESPDERASRLAKMSAYAAQRLANETPEQRAVRLRRMSEYAAKRLSLETSEQRAKRLSRMSAYAAKRLANESPEQRQARLARMSAYAARRQAMKKVSGPNTSDDIHTENSNYNIQTMQNQS</sequence>
<dbReference type="EMBL" id="NWSH01003683">
    <property type="protein sequence ID" value="PCG65923.1"/>
    <property type="molecule type" value="Genomic_DNA"/>
</dbReference>
<feature type="region of interest" description="Disordered" evidence="1">
    <location>
        <begin position="185"/>
        <end position="216"/>
    </location>
</feature>
<feature type="compositionally biased region" description="Polar residues" evidence="1">
    <location>
        <begin position="193"/>
        <end position="216"/>
    </location>
</feature>
<proteinExistence type="predicted"/>
<evidence type="ECO:0000259" key="2">
    <source>
        <dbReference type="Pfam" id="PF21107"/>
    </source>
</evidence>
<gene>
    <name evidence="3" type="ORF">B5V51_8417</name>
</gene>
<name>A0A2A4J3E6_HELVI</name>
<reference evidence="3" key="1">
    <citation type="submission" date="2017-09" db="EMBL/GenBank/DDBJ databases">
        <title>Contemporary evolution of a Lepidopteran species, Heliothis virescens, in response to modern agricultural practices.</title>
        <authorList>
            <person name="Fritz M.L."/>
            <person name="Deyonke A.M."/>
            <person name="Papanicolaou A."/>
            <person name="Micinski S."/>
            <person name="Westbrook J."/>
            <person name="Gould F."/>
        </authorList>
    </citation>
    <scope>NUCLEOTIDE SEQUENCE [LARGE SCALE GENOMIC DNA]</scope>
    <source>
        <strain evidence="3">HvINT-</strain>
        <tissue evidence="3">Whole body</tissue>
    </source>
</reference>
<dbReference type="Pfam" id="PF21107">
    <property type="entry name" value="STPRs"/>
    <property type="match status" value="1"/>
</dbReference>
<accession>A0A2A4J3E6</accession>
<organism evidence="3">
    <name type="scientific">Heliothis virescens</name>
    <name type="common">Tobacco budworm moth</name>
    <dbReference type="NCBI Taxonomy" id="7102"/>
    <lineage>
        <taxon>Eukaryota</taxon>
        <taxon>Metazoa</taxon>
        <taxon>Ecdysozoa</taxon>
        <taxon>Arthropoda</taxon>
        <taxon>Hexapoda</taxon>
        <taxon>Insecta</taxon>
        <taxon>Pterygota</taxon>
        <taxon>Neoptera</taxon>
        <taxon>Endopterygota</taxon>
        <taxon>Lepidoptera</taxon>
        <taxon>Glossata</taxon>
        <taxon>Ditrysia</taxon>
        <taxon>Noctuoidea</taxon>
        <taxon>Noctuidae</taxon>
        <taxon>Heliothinae</taxon>
        <taxon>Heliothis</taxon>
    </lineage>
</organism>
<dbReference type="InterPro" id="IPR048998">
    <property type="entry name" value="STPR"/>
</dbReference>
<feature type="compositionally biased region" description="Basic and acidic residues" evidence="1">
    <location>
        <begin position="91"/>
        <end position="104"/>
    </location>
</feature>
<comment type="caution">
    <text evidence="3">The sequence shown here is derived from an EMBL/GenBank/DDBJ whole genome shotgun (WGS) entry which is preliminary data.</text>
</comment>